<sequence length="39" mass="4246">MSPDALELHAGGGEPIRDDDLEESDLNPDDVVESQRNPL</sequence>
<evidence type="ECO:0000313" key="3">
    <source>
        <dbReference type="Proteomes" id="UP000016986"/>
    </source>
</evidence>
<organism evidence="2 3">
    <name type="scientific">Halarchaeum acidiphilum MH1-52-1</name>
    <dbReference type="NCBI Taxonomy" id="1261545"/>
    <lineage>
        <taxon>Archaea</taxon>
        <taxon>Methanobacteriati</taxon>
        <taxon>Methanobacteriota</taxon>
        <taxon>Stenosarchaea group</taxon>
        <taxon>Halobacteria</taxon>
        <taxon>Halobacteriales</taxon>
        <taxon>Halobacteriaceae</taxon>
    </lineage>
</organism>
<feature type="region of interest" description="Disordered" evidence="1">
    <location>
        <begin position="1"/>
        <end position="39"/>
    </location>
</feature>
<gene>
    <name evidence="2" type="ORF">MBEHAL_0309</name>
</gene>
<dbReference type="AlphaFoldDB" id="U3A1M4"/>
<accession>U3A1M4</accession>
<dbReference type="EMBL" id="BATA01000004">
    <property type="protein sequence ID" value="GAD51549.1"/>
    <property type="molecule type" value="Genomic_DNA"/>
</dbReference>
<protein>
    <submittedName>
        <fullName evidence="2">Uncharacterized protein</fullName>
    </submittedName>
</protein>
<feature type="compositionally biased region" description="Acidic residues" evidence="1">
    <location>
        <begin position="17"/>
        <end position="32"/>
    </location>
</feature>
<proteinExistence type="predicted"/>
<keyword evidence="3" id="KW-1185">Reference proteome</keyword>
<dbReference type="InterPro" id="IPR055811">
    <property type="entry name" value="DUF7387"/>
</dbReference>
<evidence type="ECO:0000313" key="2">
    <source>
        <dbReference type="EMBL" id="GAD51549.1"/>
    </source>
</evidence>
<evidence type="ECO:0000256" key="1">
    <source>
        <dbReference type="SAM" id="MobiDB-lite"/>
    </source>
</evidence>
<reference evidence="2 3" key="1">
    <citation type="submission" date="2013-09" db="EMBL/GenBank/DDBJ databases">
        <title>Whole genome sequencing of Halarchaeum acidiphilum strain MH1-52-1.</title>
        <authorList>
            <person name="Shimane Y."/>
            <person name="Minegishi H."/>
            <person name="Nishi S."/>
            <person name="Echigo A."/>
            <person name="Shuto A."/>
            <person name="Konishi M."/>
            <person name="Ito T."/>
            <person name="Ohkuma M."/>
            <person name="Ohta Y."/>
            <person name="Nagano Y."/>
            <person name="Tsubouchi T."/>
            <person name="Mori K."/>
            <person name="Usui K."/>
            <person name="Kamekura M."/>
            <person name="Usami R."/>
            <person name="Takaki Y."/>
            <person name="Hatada Y."/>
        </authorList>
    </citation>
    <scope>NUCLEOTIDE SEQUENCE [LARGE SCALE GENOMIC DNA]</scope>
    <source>
        <strain evidence="2 3">JCM 16109</strain>
    </source>
</reference>
<dbReference type="Pfam" id="PF24113">
    <property type="entry name" value="DUF7387"/>
    <property type="match status" value="1"/>
</dbReference>
<comment type="caution">
    <text evidence="2">The sequence shown here is derived from an EMBL/GenBank/DDBJ whole genome shotgun (WGS) entry which is preliminary data.</text>
</comment>
<name>U3A1M4_9EURY</name>
<dbReference type="Proteomes" id="UP000016986">
    <property type="component" value="Unassembled WGS sequence"/>
</dbReference>